<dbReference type="CDD" id="cd00075">
    <property type="entry name" value="HATPase"/>
    <property type="match status" value="1"/>
</dbReference>
<keyword evidence="6" id="KW-0902">Two-component regulatory system</keyword>
<reference evidence="11 12" key="1">
    <citation type="submission" date="2016-08" db="EMBL/GenBank/DDBJ databases">
        <title>Identification and validation of antigenic proteins from Pajaroellobacter abortibovis using de-novo genome sequence assembly and reverse vaccinology.</title>
        <authorList>
            <person name="Welly B.T."/>
            <person name="Miller M.R."/>
            <person name="Stott J.L."/>
            <person name="Blanchard M.T."/>
            <person name="Islas-Trejo A.D."/>
            <person name="O'Rourke S.M."/>
            <person name="Young A.E."/>
            <person name="Medrano J.F."/>
            <person name="Van Eenennaam A.L."/>
        </authorList>
    </citation>
    <scope>NUCLEOTIDE SEQUENCE [LARGE SCALE GENOMIC DNA]</scope>
    <source>
        <strain evidence="11 12">BTF92-0548A/99-0131</strain>
    </source>
</reference>
<dbReference type="FunFam" id="1.10.287.130:FF:000001">
    <property type="entry name" value="Two-component sensor histidine kinase"/>
    <property type="match status" value="1"/>
</dbReference>
<dbReference type="PANTHER" id="PTHR43547:SF2">
    <property type="entry name" value="HYBRID SIGNAL TRANSDUCTION HISTIDINE KINASE C"/>
    <property type="match status" value="1"/>
</dbReference>
<dbReference type="EC" id="2.7.13.3" evidence="2"/>
<keyword evidence="9" id="KW-1133">Transmembrane helix</keyword>
<dbReference type="Pfam" id="PF00512">
    <property type="entry name" value="HisKA"/>
    <property type="match status" value="1"/>
</dbReference>
<dbReference type="Gene3D" id="1.10.287.130">
    <property type="match status" value="1"/>
</dbReference>
<organism evidence="11 12">
    <name type="scientific">Pajaroellobacter abortibovis</name>
    <dbReference type="NCBI Taxonomy" id="1882918"/>
    <lineage>
        <taxon>Bacteria</taxon>
        <taxon>Pseudomonadati</taxon>
        <taxon>Myxococcota</taxon>
        <taxon>Polyangia</taxon>
        <taxon>Polyangiales</taxon>
        <taxon>Polyangiaceae</taxon>
    </lineage>
</organism>
<evidence type="ECO:0000256" key="1">
    <source>
        <dbReference type="ARBA" id="ARBA00000085"/>
    </source>
</evidence>
<keyword evidence="3" id="KW-0597">Phosphoprotein</keyword>
<evidence type="ECO:0000256" key="9">
    <source>
        <dbReference type="SAM" id="Phobius"/>
    </source>
</evidence>
<dbReference type="CDD" id="cd00082">
    <property type="entry name" value="HisKA"/>
    <property type="match status" value="1"/>
</dbReference>
<dbReference type="Proteomes" id="UP000185544">
    <property type="component" value="Chromosome"/>
</dbReference>
<evidence type="ECO:0000256" key="5">
    <source>
        <dbReference type="ARBA" id="ARBA00022777"/>
    </source>
</evidence>
<dbReference type="InterPro" id="IPR004358">
    <property type="entry name" value="Sig_transdc_His_kin-like_C"/>
</dbReference>
<dbReference type="InterPro" id="IPR003661">
    <property type="entry name" value="HisK_dim/P_dom"/>
</dbReference>
<dbReference type="InterPro" id="IPR036890">
    <property type="entry name" value="HATPase_C_sf"/>
</dbReference>
<dbReference type="SMART" id="SM00387">
    <property type="entry name" value="HATPase_c"/>
    <property type="match status" value="1"/>
</dbReference>
<dbReference type="STRING" id="1882918.BCY86_01365"/>
<keyword evidence="4" id="KW-0808">Transferase</keyword>
<dbReference type="KEGG" id="pabo:BCY86_01365"/>
<feature type="region of interest" description="Disordered" evidence="8">
    <location>
        <begin position="531"/>
        <end position="556"/>
    </location>
</feature>
<accession>A0A1L6MVN4</accession>
<dbReference type="AlphaFoldDB" id="A0A1L6MVN4"/>
<dbReference type="PANTHER" id="PTHR43547">
    <property type="entry name" value="TWO-COMPONENT HISTIDINE KINASE"/>
    <property type="match status" value="1"/>
</dbReference>
<comment type="catalytic activity">
    <reaction evidence="1">
        <text>ATP + protein L-histidine = ADP + protein N-phospho-L-histidine.</text>
        <dbReference type="EC" id="2.7.13.3"/>
    </reaction>
</comment>
<evidence type="ECO:0000256" key="7">
    <source>
        <dbReference type="ARBA" id="ARBA00023136"/>
    </source>
</evidence>
<dbReference type="InterPro" id="IPR005467">
    <property type="entry name" value="His_kinase_dom"/>
</dbReference>
<dbReference type="PRINTS" id="PR00344">
    <property type="entry name" value="BCTRLSENSOR"/>
</dbReference>
<feature type="domain" description="Histidine kinase" evidence="10">
    <location>
        <begin position="304"/>
        <end position="528"/>
    </location>
</feature>
<evidence type="ECO:0000256" key="3">
    <source>
        <dbReference type="ARBA" id="ARBA00022553"/>
    </source>
</evidence>
<evidence type="ECO:0000256" key="8">
    <source>
        <dbReference type="SAM" id="MobiDB-lite"/>
    </source>
</evidence>
<dbReference type="FunFam" id="3.30.565.10:FF:000006">
    <property type="entry name" value="Sensor histidine kinase WalK"/>
    <property type="match status" value="1"/>
</dbReference>
<evidence type="ECO:0000313" key="11">
    <source>
        <dbReference type="EMBL" id="APR99477.1"/>
    </source>
</evidence>
<proteinExistence type="predicted"/>
<dbReference type="RefSeq" id="WP_075276126.1">
    <property type="nucleotide sequence ID" value="NZ_CP016908.1"/>
</dbReference>
<feature type="transmembrane region" description="Helical" evidence="9">
    <location>
        <begin position="264"/>
        <end position="286"/>
    </location>
</feature>
<dbReference type="SUPFAM" id="SSF47384">
    <property type="entry name" value="Homodimeric domain of signal transducing histidine kinase"/>
    <property type="match status" value="1"/>
</dbReference>
<keyword evidence="9" id="KW-0812">Transmembrane</keyword>
<dbReference type="SUPFAM" id="SSF55874">
    <property type="entry name" value="ATPase domain of HSP90 chaperone/DNA topoisomerase II/histidine kinase"/>
    <property type="match status" value="1"/>
</dbReference>
<feature type="transmembrane region" description="Helical" evidence="9">
    <location>
        <begin position="13"/>
        <end position="35"/>
    </location>
</feature>
<dbReference type="InterPro" id="IPR036097">
    <property type="entry name" value="HisK_dim/P_sf"/>
</dbReference>
<dbReference type="SMART" id="SM00388">
    <property type="entry name" value="HisKA"/>
    <property type="match status" value="1"/>
</dbReference>
<evidence type="ECO:0000256" key="6">
    <source>
        <dbReference type="ARBA" id="ARBA00023012"/>
    </source>
</evidence>
<keyword evidence="7 9" id="KW-0472">Membrane</keyword>
<sequence>MDYEQTRKKDRKWATRFVLLFAVLVAVSILAYFTLRTTFQLEKLRRQSVFEATLELAMEKANRLDKFILEQDNVAITVAIPPESEHLVKQWLPTARRETPTIRSIAIFNNLYHLVSFISRDDEHSQEEEMFRALLTYQLIPTIKSSHPPSEQLQHLYAEYIGNRYLISYWKQLYRGEKYLIAAWHDINRIVKETLPALYAEATSPFPSRVNIVDAAGKIIFGPPLQGGEFMVGVHFPTTLPNWQLQVSPTGAEELTNRVRNRRLLELALVLLSFVVTVAGIGTILLNAERERRISILKGEFVANVSHELKTPLALIRMFGELLQSGRITSKSKRQQYLDIIVSESERLSSLIENVLDFAQVEKGRTSYNFQLEDVGAVVLRAVNVYRYRAEQEGVTLTVDIQENIPHASIDERAIQLVIINLIDNAIKYAPGGKIITIKVAQEDPHLTIRVTDQGPGIHPEDRERIFERFVRGNHSTLRYGLTQQPVRGSGIGLALVNHIALAHHGKAWVEGEVGQGSTFVLAIPWAIDESSSTTPPATKKREKPSTSPSRLLTTC</sequence>
<protein>
    <recommendedName>
        <fullName evidence="2">histidine kinase</fullName>
        <ecNumber evidence="2">2.7.13.3</ecNumber>
    </recommendedName>
</protein>
<evidence type="ECO:0000256" key="4">
    <source>
        <dbReference type="ARBA" id="ARBA00022679"/>
    </source>
</evidence>
<dbReference type="GO" id="GO:0000155">
    <property type="term" value="F:phosphorelay sensor kinase activity"/>
    <property type="evidence" value="ECO:0007669"/>
    <property type="project" value="InterPro"/>
</dbReference>
<dbReference type="InterPro" id="IPR003594">
    <property type="entry name" value="HATPase_dom"/>
</dbReference>
<dbReference type="Pfam" id="PF02518">
    <property type="entry name" value="HATPase_c"/>
    <property type="match status" value="1"/>
</dbReference>
<evidence type="ECO:0000313" key="12">
    <source>
        <dbReference type="Proteomes" id="UP000185544"/>
    </source>
</evidence>
<keyword evidence="12" id="KW-1185">Reference proteome</keyword>
<keyword evidence="5" id="KW-0418">Kinase</keyword>
<gene>
    <name evidence="11" type="ORF">BCY86_01365</name>
</gene>
<dbReference type="OrthoDB" id="9813151at2"/>
<feature type="compositionally biased region" description="Polar residues" evidence="8">
    <location>
        <begin position="546"/>
        <end position="556"/>
    </location>
</feature>
<evidence type="ECO:0000256" key="2">
    <source>
        <dbReference type="ARBA" id="ARBA00012438"/>
    </source>
</evidence>
<name>A0A1L6MVN4_9BACT</name>
<dbReference type="EMBL" id="CP016908">
    <property type="protein sequence ID" value="APR99477.1"/>
    <property type="molecule type" value="Genomic_DNA"/>
</dbReference>
<evidence type="ECO:0000259" key="10">
    <source>
        <dbReference type="PROSITE" id="PS50109"/>
    </source>
</evidence>
<dbReference type="PROSITE" id="PS50109">
    <property type="entry name" value="HIS_KIN"/>
    <property type="match status" value="1"/>
</dbReference>
<dbReference type="Gene3D" id="3.30.565.10">
    <property type="entry name" value="Histidine kinase-like ATPase, C-terminal domain"/>
    <property type="match status" value="1"/>
</dbReference>